<comment type="caution">
    <text evidence="1">The sequence shown here is derived from an EMBL/GenBank/DDBJ whole genome shotgun (WGS) entry which is preliminary data.</text>
</comment>
<protein>
    <recommendedName>
        <fullName evidence="3">XRE family transcriptional regulator</fullName>
    </recommendedName>
</protein>
<evidence type="ECO:0008006" key="3">
    <source>
        <dbReference type="Google" id="ProtNLM"/>
    </source>
</evidence>
<evidence type="ECO:0000313" key="2">
    <source>
        <dbReference type="Proteomes" id="UP000189299"/>
    </source>
</evidence>
<proteinExistence type="predicted"/>
<reference evidence="1 2" key="1">
    <citation type="submission" date="2016-12" db="EMBL/GenBank/DDBJ databases">
        <authorList>
            <person name="Song W.-J."/>
            <person name="Kurnit D.M."/>
        </authorList>
    </citation>
    <scope>NUCLEOTIDE SEQUENCE [LARGE SCALE GENOMIC DNA]</scope>
    <source>
        <strain evidence="1 2">CGB1038-1_S1</strain>
    </source>
</reference>
<evidence type="ECO:0000313" key="1">
    <source>
        <dbReference type="EMBL" id="ONN40947.1"/>
    </source>
</evidence>
<dbReference type="GO" id="GO:0003677">
    <property type="term" value="F:DNA binding"/>
    <property type="evidence" value="ECO:0007669"/>
    <property type="project" value="InterPro"/>
</dbReference>
<dbReference type="SUPFAM" id="SSF47413">
    <property type="entry name" value="lambda repressor-like DNA-binding domains"/>
    <property type="match status" value="1"/>
</dbReference>
<dbReference type="AlphaFoldDB" id="A0A1V2UCM1"/>
<dbReference type="RefSeq" id="WP_077151994.1">
    <property type="nucleotide sequence ID" value="NZ_CABMMO010000017.1"/>
</dbReference>
<dbReference type="Proteomes" id="UP000189299">
    <property type="component" value="Unassembled WGS sequence"/>
</dbReference>
<name>A0A1V2UCM1_ENTMU</name>
<dbReference type="InterPro" id="IPR010982">
    <property type="entry name" value="Lambda_DNA-bd_dom_sf"/>
</dbReference>
<dbReference type="EMBL" id="MSTR01000017">
    <property type="protein sequence ID" value="ONN40947.1"/>
    <property type="molecule type" value="Genomic_DNA"/>
</dbReference>
<sequence length="66" mass="7474">MYANKEKIQWLLTKSGKSIAEISKRSGVAKMTISDLKHGKSSIDRMRFDNAYLLTKLAEKLIAEES</sequence>
<organism evidence="1 2">
    <name type="scientific">Enterococcus mundtii</name>
    <dbReference type="NCBI Taxonomy" id="53346"/>
    <lineage>
        <taxon>Bacteria</taxon>
        <taxon>Bacillati</taxon>
        <taxon>Bacillota</taxon>
        <taxon>Bacilli</taxon>
        <taxon>Lactobacillales</taxon>
        <taxon>Enterococcaceae</taxon>
        <taxon>Enterococcus</taxon>
    </lineage>
</organism>
<dbReference type="OrthoDB" id="2339911at2"/>
<accession>A0A1V2UCM1</accession>
<gene>
    <name evidence="1" type="ORF">BTN92_13935</name>
</gene>